<accession>A0A484MVP3</accession>
<feature type="compositionally biased region" description="Low complexity" evidence="8">
    <location>
        <begin position="423"/>
        <end position="448"/>
    </location>
</feature>
<keyword evidence="6" id="KW-0539">Nucleus</keyword>
<evidence type="ECO:0000313" key="11">
    <source>
        <dbReference type="Proteomes" id="UP000595140"/>
    </source>
</evidence>
<evidence type="ECO:0000256" key="2">
    <source>
        <dbReference type="ARBA" id="ARBA00007497"/>
    </source>
</evidence>
<dbReference type="GO" id="GO:0008270">
    <property type="term" value="F:zinc ion binding"/>
    <property type="evidence" value="ECO:0007669"/>
    <property type="project" value="UniProtKB-KW"/>
</dbReference>
<dbReference type="InterPro" id="IPR006568">
    <property type="entry name" value="PSP_pro-rich"/>
</dbReference>
<dbReference type="Pfam" id="PF04046">
    <property type="entry name" value="PSP"/>
    <property type="match status" value="1"/>
</dbReference>
<dbReference type="AlphaFoldDB" id="A0A484MVP3"/>
<dbReference type="SUPFAM" id="SSF57756">
    <property type="entry name" value="Retrovirus zinc finger-like domains"/>
    <property type="match status" value="1"/>
</dbReference>
<dbReference type="PANTHER" id="PTHR13316">
    <property type="entry name" value="ZINC FINGER, CCHC DOMAIN CONTAINING 8"/>
    <property type="match status" value="1"/>
</dbReference>
<feature type="region of interest" description="Disordered" evidence="8">
    <location>
        <begin position="474"/>
        <end position="549"/>
    </location>
</feature>
<evidence type="ECO:0000313" key="10">
    <source>
        <dbReference type="EMBL" id="VFQ92028.1"/>
    </source>
</evidence>
<keyword evidence="4 7" id="KW-0863">Zinc-finger</keyword>
<evidence type="ECO:0000259" key="9">
    <source>
        <dbReference type="PROSITE" id="PS50158"/>
    </source>
</evidence>
<feature type="compositionally biased region" description="Basic and acidic residues" evidence="8">
    <location>
        <begin position="474"/>
        <end position="490"/>
    </location>
</feature>
<dbReference type="GO" id="GO:0003723">
    <property type="term" value="F:RNA binding"/>
    <property type="evidence" value="ECO:0007669"/>
    <property type="project" value="TreeGrafter"/>
</dbReference>
<gene>
    <name evidence="10" type="ORF">CCAM_LOCUS33804</name>
</gene>
<organism evidence="10 11">
    <name type="scientific">Cuscuta campestris</name>
    <dbReference type="NCBI Taxonomy" id="132261"/>
    <lineage>
        <taxon>Eukaryota</taxon>
        <taxon>Viridiplantae</taxon>
        <taxon>Streptophyta</taxon>
        <taxon>Embryophyta</taxon>
        <taxon>Tracheophyta</taxon>
        <taxon>Spermatophyta</taxon>
        <taxon>Magnoliopsida</taxon>
        <taxon>eudicotyledons</taxon>
        <taxon>Gunneridae</taxon>
        <taxon>Pentapetalae</taxon>
        <taxon>asterids</taxon>
        <taxon>lamiids</taxon>
        <taxon>Solanales</taxon>
        <taxon>Convolvulaceae</taxon>
        <taxon>Cuscuteae</taxon>
        <taxon>Cuscuta</taxon>
        <taxon>Cuscuta subgen. Grammica</taxon>
        <taxon>Cuscuta sect. Cleistogrammica</taxon>
    </lineage>
</organism>
<dbReference type="Proteomes" id="UP000595140">
    <property type="component" value="Unassembled WGS sequence"/>
</dbReference>
<evidence type="ECO:0000256" key="8">
    <source>
        <dbReference type="SAM" id="MobiDB-lite"/>
    </source>
</evidence>
<comment type="subcellular location">
    <subcellularLocation>
        <location evidence="1">Nucleus</location>
        <location evidence="1">Nucleoplasm</location>
    </subcellularLocation>
</comment>
<sequence>MEGEDFINLPACSGSEFESEDIEQINMLSPIRESMMVGDNANNEVVGIEGDVGSGGASDIDLGIHISTTLRDGVELAETLEVTENTTFINSKICTDNGSMAVEDECNISGHLEDENPARRSKICPTGLSGVKRPRTTLDEDKPCVHIVYNALPRESKQKLEELLQKWSQWHAEHCSSIQDPAKNIESGKETYFPALLVGLEKPCAVPFWMDDQPKNKVSEEYTALDTSSVPLYDRTYTFALTSSDSPNKLEGGLGVDASRCFNCGSYGHSLKECPKPRDNVAVNNARKLHKAKRNHGAASRNPTRYYQNSPKGKYDGLRPGVLDCETRRLLGLGELDPPPWLYRMREIGYPPGYLDSEEDLPSGITIFEDEEETVEETEEGEIQHTGCPDPPPPKKMSVEFPGVNAPIPKDADNWIWSAAGPSPSFRAPRASSHSNSSSISRHYYNSNQSNHTPEVITDRAHFLERQLSRDYYEHEGRNHRSETINRSLEDDGPPGCGRDLDMSPSLSKRFRGFDSGFSALTPRGGDGGSGSSGSKASSYERSHSRHRR</sequence>
<feature type="compositionally biased region" description="Polar residues" evidence="8">
    <location>
        <begin position="301"/>
        <end position="311"/>
    </location>
</feature>
<dbReference type="SMART" id="SM00343">
    <property type="entry name" value="ZnF_C2HC"/>
    <property type="match status" value="1"/>
</dbReference>
<protein>
    <recommendedName>
        <fullName evidence="9">CCHC-type domain-containing protein</fullName>
    </recommendedName>
</protein>
<keyword evidence="11" id="KW-1185">Reference proteome</keyword>
<keyword evidence="3" id="KW-0479">Metal-binding</keyword>
<dbReference type="EMBL" id="OOIL02004480">
    <property type="protein sequence ID" value="VFQ92028.1"/>
    <property type="molecule type" value="Genomic_DNA"/>
</dbReference>
<evidence type="ECO:0000256" key="3">
    <source>
        <dbReference type="ARBA" id="ARBA00022723"/>
    </source>
</evidence>
<dbReference type="PANTHER" id="PTHR13316:SF0">
    <property type="entry name" value="ZINC FINGER CCHC DOMAIN-CONTAINING PROTEIN 8"/>
    <property type="match status" value="1"/>
</dbReference>
<feature type="domain" description="CCHC-type" evidence="9">
    <location>
        <begin position="260"/>
        <end position="276"/>
    </location>
</feature>
<evidence type="ECO:0000256" key="6">
    <source>
        <dbReference type="ARBA" id="ARBA00023242"/>
    </source>
</evidence>
<dbReference type="OrthoDB" id="8026949at2759"/>
<evidence type="ECO:0000256" key="1">
    <source>
        <dbReference type="ARBA" id="ARBA00004642"/>
    </source>
</evidence>
<dbReference type="InterPro" id="IPR001878">
    <property type="entry name" value="Znf_CCHC"/>
</dbReference>
<dbReference type="GO" id="GO:0071013">
    <property type="term" value="C:catalytic step 2 spliceosome"/>
    <property type="evidence" value="ECO:0007669"/>
    <property type="project" value="TreeGrafter"/>
</dbReference>
<feature type="region of interest" description="Disordered" evidence="8">
    <location>
        <begin position="373"/>
        <end position="393"/>
    </location>
</feature>
<dbReference type="PROSITE" id="PS50158">
    <property type="entry name" value="ZF_CCHC"/>
    <property type="match status" value="1"/>
</dbReference>
<evidence type="ECO:0000256" key="7">
    <source>
        <dbReference type="PROSITE-ProRule" id="PRU00047"/>
    </source>
</evidence>
<proteinExistence type="inferred from homology"/>
<comment type="similarity">
    <text evidence="2">Belongs to the ZCCHC8 family.</text>
</comment>
<dbReference type="InterPro" id="IPR036875">
    <property type="entry name" value="Znf_CCHC_sf"/>
</dbReference>
<dbReference type="GO" id="GO:0005654">
    <property type="term" value="C:nucleoplasm"/>
    <property type="evidence" value="ECO:0007669"/>
    <property type="project" value="UniProtKB-SubCell"/>
</dbReference>
<dbReference type="Gene3D" id="4.10.60.10">
    <property type="entry name" value="Zinc finger, CCHC-type"/>
    <property type="match status" value="1"/>
</dbReference>
<evidence type="ECO:0000256" key="5">
    <source>
        <dbReference type="ARBA" id="ARBA00022833"/>
    </source>
</evidence>
<reference evidence="10 11" key="1">
    <citation type="submission" date="2018-04" db="EMBL/GenBank/DDBJ databases">
        <authorList>
            <person name="Vogel A."/>
        </authorList>
    </citation>
    <scope>NUCLEOTIDE SEQUENCE [LARGE SCALE GENOMIC DNA]</scope>
</reference>
<dbReference type="Pfam" id="PF00098">
    <property type="entry name" value="zf-CCHC"/>
    <property type="match status" value="1"/>
</dbReference>
<dbReference type="InterPro" id="IPR052115">
    <property type="entry name" value="NEXT_complex_subunit_ZCCHC8"/>
</dbReference>
<feature type="region of interest" description="Disordered" evidence="8">
    <location>
        <begin position="291"/>
        <end position="313"/>
    </location>
</feature>
<feature type="region of interest" description="Disordered" evidence="8">
    <location>
        <begin position="423"/>
        <end position="455"/>
    </location>
</feature>
<evidence type="ECO:0000256" key="4">
    <source>
        <dbReference type="ARBA" id="ARBA00022771"/>
    </source>
</evidence>
<keyword evidence="5" id="KW-0862">Zinc</keyword>
<name>A0A484MVP3_9ASTE</name>
<dbReference type="SMART" id="SM00581">
    <property type="entry name" value="PSP"/>
    <property type="match status" value="1"/>
</dbReference>